<evidence type="ECO:0000259" key="6">
    <source>
        <dbReference type="PROSITE" id="PS50949"/>
    </source>
</evidence>
<evidence type="ECO:0000313" key="8">
    <source>
        <dbReference type="Proteomes" id="UP000655523"/>
    </source>
</evidence>
<dbReference type="InterPro" id="IPR004839">
    <property type="entry name" value="Aminotransferase_I/II_large"/>
</dbReference>
<evidence type="ECO:0000256" key="3">
    <source>
        <dbReference type="ARBA" id="ARBA00023015"/>
    </source>
</evidence>
<comment type="similarity">
    <text evidence="1">In the C-terminal section; belongs to the class-I pyridoxal-phosphate-dependent aminotransferase family.</text>
</comment>
<protein>
    <submittedName>
        <fullName evidence="7">Aminotransferase class I/II-fold pyridoxal phosphate-dependent enzyme</fullName>
    </submittedName>
</protein>
<dbReference type="InterPro" id="IPR015421">
    <property type="entry name" value="PyrdxlP-dep_Trfase_major"/>
</dbReference>
<keyword evidence="7" id="KW-0032">Aminotransferase</keyword>
<dbReference type="PANTHER" id="PTHR46577">
    <property type="entry name" value="HTH-TYPE TRANSCRIPTIONAL REGULATORY PROTEIN GABR"/>
    <property type="match status" value="1"/>
</dbReference>
<dbReference type="PROSITE" id="PS50949">
    <property type="entry name" value="HTH_GNTR"/>
    <property type="match status" value="1"/>
</dbReference>
<dbReference type="InterPro" id="IPR015424">
    <property type="entry name" value="PyrdxlP-dep_Trfase"/>
</dbReference>
<dbReference type="SUPFAM" id="SSF53383">
    <property type="entry name" value="PLP-dependent transferases"/>
    <property type="match status" value="1"/>
</dbReference>
<gene>
    <name evidence="7" type="ORF">GNZ13_07240</name>
</gene>
<dbReference type="GO" id="GO:0008483">
    <property type="term" value="F:transaminase activity"/>
    <property type="evidence" value="ECO:0007669"/>
    <property type="project" value="UniProtKB-KW"/>
</dbReference>
<proteinExistence type="inferred from homology"/>
<dbReference type="AlphaFoldDB" id="A0A972NMS9"/>
<reference evidence="7 8" key="1">
    <citation type="submission" date="2019-11" db="EMBL/GenBank/DDBJ databases">
        <title>Metabolism of dissolved organic matter in forest soils.</title>
        <authorList>
            <person name="Cyle K.T."/>
            <person name="Wilhelm R.C."/>
            <person name="Martinez C.E."/>
        </authorList>
    </citation>
    <scope>NUCLEOTIDE SEQUENCE [LARGE SCALE GENOMIC DNA]</scope>
    <source>
        <strain evidence="7 8">5N</strain>
    </source>
</reference>
<dbReference type="InterPro" id="IPR036390">
    <property type="entry name" value="WH_DNA-bd_sf"/>
</dbReference>
<keyword evidence="3" id="KW-0805">Transcription regulation</keyword>
<keyword evidence="8" id="KW-1185">Reference proteome</keyword>
<dbReference type="InterPro" id="IPR000524">
    <property type="entry name" value="Tscrpt_reg_HTH_GntR"/>
</dbReference>
<dbReference type="Gene3D" id="3.40.640.10">
    <property type="entry name" value="Type I PLP-dependent aspartate aminotransferase-like (Major domain)"/>
    <property type="match status" value="1"/>
</dbReference>
<dbReference type="PANTHER" id="PTHR46577:SF1">
    <property type="entry name" value="HTH-TYPE TRANSCRIPTIONAL REGULATORY PROTEIN GABR"/>
    <property type="match status" value="1"/>
</dbReference>
<dbReference type="InterPro" id="IPR036388">
    <property type="entry name" value="WH-like_DNA-bd_sf"/>
</dbReference>
<dbReference type="GO" id="GO:0003677">
    <property type="term" value="F:DNA binding"/>
    <property type="evidence" value="ECO:0007669"/>
    <property type="project" value="UniProtKB-KW"/>
</dbReference>
<accession>A0A972NMS9</accession>
<dbReference type="EMBL" id="WOEZ01000037">
    <property type="protein sequence ID" value="NPT54410.1"/>
    <property type="molecule type" value="Genomic_DNA"/>
</dbReference>
<keyword evidence="5" id="KW-0804">Transcription</keyword>
<feature type="domain" description="HTH gntR-type" evidence="6">
    <location>
        <begin position="19"/>
        <end position="87"/>
    </location>
</feature>
<dbReference type="Gene3D" id="1.10.10.10">
    <property type="entry name" value="Winged helix-like DNA-binding domain superfamily/Winged helix DNA-binding domain"/>
    <property type="match status" value="1"/>
</dbReference>
<evidence type="ECO:0000256" key="4">
    <source>
        <dbReference type="ARBA" id="ARBA00023125"/>
    </source>
</evidence>
<sequence>MARNEEAGTWTPVVRKSDGPVYLAIADALSSDILSGVLPEGTRLPTQRSLAEALSIDFTTVTRAYAEARRRGLVEGRVGQGTYVRAKPVAVEQPGATGVIDMSMNLPPRFDDAGLVARMWSGIASLESSGGLDLLLRYQEPGGAVADRSAGAMWLAPRLSALSPEQVMICPGVQGALLAVVGLLAAPGDTICAESLTYPGFRSLAAHLRIRLVPVGMDEHGVIPEAFDSVCRTDKPKALYCTPTLHNPTTATMPLKRREAIVTIARKHHVPIIEDDAYGMLPREAPTPLAALAPELVYYIAGVAKCMSPALRVAYVVPPDVRSTTRLAGAIRSLTSMASPLTAAVATRWIQNGTADAIVAAIRDETAARQEIASALLPPGAFLASPEGFHLWLPIPAPWTRAEFTTRLRLLGIGVVGSDAFALGPAPEAVRLGLGAPASREELRRSLQIVADLVDEQPALSSMVV</sequence>
<dbReference type="SUPFAM" id="SSF46785">
    <property type="entry name" value="Winged helix' DNA-binding domain"/>
    <property type="match status" value="1"/>
</dbReference>
<evidence type="ECO:0000256" key="1">
    <source>
        <dbReference type="ARBA" id="ARBA00005384"/>
    </source>
</evidence>
<organism evidence="7 8">
    <name type="scientific">Paraburkholderia elongata</name>
    <dbReference type="NCBI Taxonomy" id="2675747"/>
    <lineage>
        <taxon>Bacteria</taxon>
        <taxon>Pseudomonadati</taxon>
        <taxon>Pseudomonadota</taxon>
        <taxon>Betaproteobacteria</taxon>
        <taxon>Burkholderiales</taxon>
        <taxon>Burkholderiaceae</taxon>
        <taxon>Paraburkholderia</taxon>
    </lineage>
</organism>
<keyword evidence="7" id="KW-0808">Transferase</keyword>
<dbReference type="GO" id="GO:0003700">
    <property type="term" value="F:DNA-binding transcription factor activity"/>
    <property type="evidence" value="ECO:0007669"/>
    <property type="project" value="InterPro"/>
</dbReference>
<keyword evidence="4" id="KW-0238">DNA-binding</keyword>
<keyword evidence="2" id="KW-0663">Pyridoxal phosphate</keyword>
<comment type="caution">
    <text evidence="7">The sequence shown here is derived from an EMBL/GenBank/DDBJ whole genome shotgun (WGS) entry which is preliminary data.</text>
</comment>
<evidence type="ECO:0000313" key="7">
    <source>
        <dbReference type="EMBL" id="NPT54410.1"/>
    </source>
</evidence>
<dbReference type="Proteomes" id="UP000655523">
    <property type="component" value="Unassembled WGS sequence"/>
</dbReference>
<dbReference type="CDD" id="cd00609">
    <property type="entry name" value="AAT_like"/>
    <property type="match status" value="1"/>
</dbReference>
<dbReference type="GO" id="GO:0030170">
    <property type="term" value="F:pyridoxal phosphate binding"/>
    <property type="evidence" value="ECO:0007669"/>
    <property type="project" value="InterPro"/>
</dbReference>
<dbReference type="CDD" id="cd07377">
    <property type="entry name" value="WHTH_GntR"/>
    <property type="match status" value="1"/>
</dbReference>
<dbReference type="RefSeq" id="WP_172161844.1">
    <property type="nucleotide sequence ID" value="NZ_WOEZ01000037.1"/>
</dbReference>
<evidence type="ECO:0000256" key="2">
    <source>
        <dbReference type="ARBA" id="ARBA00022898"/>
    </source>
</evidence>
<dbReference type="InterPro" id="IPR051446">
    <property type="entry name" value="HTH_trans_reg/aminotransferase"/>
</dbReference>
<name>A0A972NMS9_9BURK</name>
<dbReference type="SMART" id="SM00345">
    <property type="entry name" value="HTH_GNTR"/>
    <property type="match status" value="1"/>
</dbReference>
<evidence type="ECO:0000256" key="5">
    <source>
        <dbReference type="ARBA" id="ARBA00023163"/>
    </source>
</evidence>
<dbReference type="Pfam" id="PF00155">
    <property type="entry name" value="Aminotran_1_2"/>
    <property type="match status" value="1"/>
</dbReference>
<dbReference type="Pfam" id="PF00392">
    <property type="entry name" value="GntR"/>
    <property type="match status" value="1"/>
</dbReference>